<evidence type="ECO:0000313" key="1">
    <source>
        <dbReference type="EMBL" id="EAR88734.2"/>
    </source>
</evidence>
<dbReference type="AlphaFoldDB" id="Q22UF3"/>
<proteinExistence type="predicted"/>
<reference evidence="2" key="1">
    <citation type="journal article" date="2006" name="PLoS Biol.">
        <title>Macronuclear genome sequence of the ciliate Tetrahymena thermophila, a model eukaryote.</title>
        <authorList>
            <person name="Eisen J.A."/>
            <person name="Coyne R.S."/>
            <person name="Wu M."/>
            <person name="Wu D."/>
            <person name="Thiagarajan M."/>
            <person name="Wortman J.R."/>
            <person name="Badger J.H."/>
            <person name="Ren Q."/>
            <person name="Amedeo P."/>
            <person name="Jones K.M."/>
            <person name="Tallon L.J."/>
            <person name="Delcher A.L."/>
            <person name="Salzberg S.L."/>
            <person name="Silva J.C."/>
            <person name="Haas B.J."/>
            <person name="Majoros W.H."/>
            <person name="Farzad M."/>
            <person name="Carlton J.M."/>
            <person name="Smith R.K. Jr."/>
            <person name="Garg J."/>
            <person name="Pearlman R.E."/>
            <person name="Karrer K.M."/>
            <person name="Sun L."/>
            <person name="Manning G."/>
            <person name="Elde N.C."/>
            <person name="Turkewitz A.P."/>
            <person name="Asai D.J."/>
            <person name="Wilkes D.E."/>
            <person name="Wang Y."/>
            <person name="Cai H."/>
            <person name="Collins K."/>
            <person name="Stewart B.A."/>
            <person name="Lee S.R."/>
            <person name="Wilamowska K."/>
            <person name="Weinberg Z."/>
            <person name="Ruzzo W.L."/>
            <person name="Wloga D."/>
            <person name="Gaertig J."/>
            <person name="Frankel J."/>
            <person name="Tsao C.-C."/>
            <person name="Gorovsky M.A."/>
            <person name="Keeling P.J."/>
            <person name="Waller R.F."/>
            <person name="Patron N.J."/>
            <person name="Cherry J.M."/>
            <person name="Stover N.A."/>
            <person name="Krieger C.J."/>
            <person name="del Toro C."/>
            <person name="Ryder H.F."/>
            <person name="Williamson S.C."/>
            <person name="Barbeau R.A."/>
            <person name="Hamilton E.P."/>
            <person name="Orias E."/>
        </authorList>
    </citation>
    <scope>NUCLEOTIDE SEQUENCE [LARGE SCALE GENOMIC DNA]</scope>
    <source>
        <strain evidence="2">SB210</strain>
    </source>
</reference>
<dbReference type="PANTHER" id="PTHR11319:SF35">
    <property type="entry name" value="OUTER MEMBRANE PROTEIN PMPC-RELATED"/>
    <property type="match status" value="1"/>
</dbReference>
<accession>Q22UF3</accession>
<evidence type="ECO:0000313" key="2">
    <source>
        <dbReference type="Proteomes" id="UP000009168"/>
    </source>
</evidence>
<dbReference type="OrthoDB" id="338325at2759"/>
<dbReference type="RefSeq" id="XP_001008979.2">
    <property type="nucleotide sequence ID" value="XM_001008979.2"/>
</dbReference>
<gene>
    <name evidence="1" type="ORF">TTHERM_00259290</name>
</gene>
<sequence length="558" mass="63072">MQEQFLFVFSNNTNIQNLTITNTFLNKNQFSYVYYIQSTITTSIQSILVQNSTDVVIVQIEEQDINTIQYLSGNFILNNVTLLNCVDTNFSIQVQTVKLSNIALDYIEVSQTIFSIQAEQISLEYFNITNTKPFSKAAENIEISMININQQNRGGYAHISQSKFINITISNNNPLIFLNGIFNIILDNFIIKNVVNTQNQYTSIFVIQDCETVTITDSQFTKNVNSNGPGGVIYAAENKNNNTFKDNVGRIFGQNFGSTLRKVYIDLDNIEASNQILKSIQDENILIKLFKSGNQINLKKIQLLDEEKNPLKLPDFNSAEFSQLSNDVQLLLEQISVSVTWEQENQQIQCVGQLQTKQFTNGGFSLDVQIFYKPMSNMTLKIVSNMFPQIKDSNGNIIVIGGQAELNVQVFMEQCSVGEILIQYGNSIACESCPDGKYSLSQNDTQCKLCPDSAIRCIGSNIYLQNGYWRENDKTDNILYCSFNPLSCKPQISTSKFNCDVGYKGPLCQSCDTYGDIWEAKYSEILNPGHCYKFIFQLCQEELLINLNLNSLVTSLIN</sequence>
<keyword evidence="1" id="KW-0472">Membrane</keyword>
<dbReference type="Proteomes" id="UP000009168">
    <property type="component" value="Unassembled WGS sequence"/>
</dbReference>
<dbReference type="PANTHER" id="PTHR11319">
    <property type="entry name" value="G PROTEIN-COUPLED RECEPTOR-RELATED"/>
    <property type="match status" value="1"/>
</dbReference>
<keyword evidence="1" id="KW-0812">Transmembrane</keyword>
<dbReference type="KEGG" id="tet:TTHERM_00259290"/>
<name>Q22UF3_TETTS</name>
<organism evidence="1 2">
    <name type="scientific">Tetrahymena thermophila (strain SB210)</name>
    <dbReference type="NCBI Taxonomy" id="312017"/>
    <lineage>
        <taxon>Eukaryota</taxon>
        <taxon>Sar</taxon>
        <taxon>Alveolata</taxon>
        <taxon>Ciliophora</taxon>
        <taxon>Intramacronucleata</taxon>
        <taxon>Oligohymenophorea</taxon>
        <taxon>Hymenostomatida</taxon>
        <taxon>Tetrahymenina</taxon>
        <taxon>Tetrahymenidae</taxon>
        <taxon>Tetrahymena</taxon>
    </lineage>
</organism>
<dbReference type="EMBL" id="GG662830">
    <property type="protein sequence ID" value="EAR88734.2"/>
    <property type="molecule type" value="Genomic_DNA"/>
</dbReference>
<protein>
    <submittedName>
        <fullName evidence="1">Transmembrane protein</fullName>
    </submittedName>
</protein>
<dbReference type="InParanoid" id="Q22UF3"/>
<dbReference type="HOGENOM" id="CLU_003191_1_0_1"/>
<keyword evidence="2" id="KW-1185">Reference proteome</keyword>
<dbReference type="GeneID" id="7840712"/>